<evidence type="ECO:0000313" key="4">
    <source>
        <dbReference type="Proteomes" id="UP001196413"/>
    </source>
</evidence>
<comment type="caution">
    <text evidence="3">The sequence shown here is derived from an EMBL/GenBank/DDBJ whole genome shotgun (WGS) entry which is preliminary data.</text>
</comment>
<evidence type="ECO:0000256" key="2">
    <source>
        <dbReference type="SAM" id="MobiDB-lite"/>
    </source>
</evidence>
<reference evidence="3" key="1">
    <citation type="submission" date="2021-06" db="EMBL/GenBank/DDBJ databases">
        <title>Parelaphostrongylus tenuis whole genome reference sequence.</title>
        <authorList>
            <person name="Garwood T.J."/>
            <person name="Larsen P.A."/>
            <person name="Fountain-Jones N.M."/>
            <person name="Garbe J.R."/>
            <person name="Macchietto M.G."/>
            <person name="Kania S.A."/>
            <person name="Gerhold R.W."/>
            <person name="Richards J.E."/>
            <person name="Wolf T.M."/>
        </authorList>
    </citation>
    <scope>NUCLEOTIDE SEQUENCE</scope>
    <source>
        <strain evidence="3">MNPRO001-30</strain>
        <tissue evidence="3">Meninges</tissue>
    </source>
</reference>
<dbReference type="PANTHER" id="PTHR12832">
    <property type="entry name" value="TESTIS-SPECIFIC PROTEIN PBS13 T-COMPLEX 11"/>
    <property type="match status" value="1"/>
</dbReference>
<proteinExistence type="inferred from homology"/>
<evidence type="ECO:0008006" key="5">
    <source>
        <dbReference type="Google" id="ProtNLM"/>
    </source>
</evidence>
<dbReference type="AlphaFoldDB" id="A0AAD5QJN1"/>
<comment type="similarity">
    <text evidence="1">Belongs to the TCP11 family.</text>
</comment>
<protein>
    <recommendedName>
        <fullName evidence="5">T-complex 11</fullName>
    </recommendedName>
</protein>
<feature type="region of interest" description="Disordered" evidence="2">
    <location>
        <begin position="292"/>
        <end position="311"/>
    </location>
</feature>
<dbReference type="Pfam" id="PF05794">
    <property type="entry name" value="Tcp11"/>
    <property type="match status" value="1"/>
</dbReference>
<name>A0AAD5QJN1_PARTN</name>
<evidence type="ECO:0000313" key="3">
    <source>
        <dbReference type="EMBL" id="KAJ1351010.1"/>
    </source>
</evidence>
<feature type="region of interest" description="Disordered" evidence="2">
    <location>
        <begin position="1"/>
        <end position="60"/>
    </location>
</feature>
<organism evidence="3 4">
    <name type="scientific">Parelaphostrongylus tenuis</name>
    <name type="common">Meningeal worm</name>
    <dbReference type="NCBI Taxonomy" id="148309"/>
    <lineage>
        <taxon>Eukaryota</taxon>
        <taxon>Metazoa</taxon>
        <taxon>Ecdysozoa</taxon>
        <taxon>Nematoda</taxon>
        <taxon>Chromadorea</taxon>
        <taxon>Rhabditida</taxon>
        <taxon>Rhabditina</taxon>
        <taxon>Rhabditomorpha</taxon>
        <taxon>Strongyloidea</taxon>
        <taxon>Metastrongylidae</taxon>
        <taxon>Parelaphostrongylus</taxon>
    </lineage>
</organism>
<dbReference type="PANTHER" id="PTHR12832:SF11">
    <property type="entry name" value="LD23868P"/>
    <property type="match status" value="1"/>
</dbReference>
<accession>A0AAD5QJN1</accession>
<dbReference type="GO" id="GO:0007165">
    <property type="term" value="P:signal transduction"/>
    <property type="evidence" value="ECO:0007669"/>
    <property type="project" value="TreeGrafter"/>
</dbReference>
<keyword evidence="4" id="KW-1185">Reference proteome</keyword>
<dbReference type="Proteomes" id="UP001196413">
    <property type="component" value="Unassembled WGS sequence"/>
</dbReference>
<dbReference type="EMBL" id="JAHQIW010000984">
    <property type="protein sequence ID" value="KAJ1351010.1"/>
    <property type="molecule type" value="Genomic_DNA"/>
</dbReference>
<feature type="compositionally biased region" description="Basic and acidic residues" evidence="2">
    <location>
        <begin position="17"/>
        <end position="32"/>
    </location>
</feature>
<gene>
    <name evidence="3" type="ORF">KIN20_006942</name>
</gene>
<sequence length="534" mass="59923">MDQGEDEPPQGSTSDAHVNHDISEDNRNSTDFKKRKFGENDSADVPSSSSSHMQSVPQLPSWVAGGSPPQFIAANDLLQMSVALDNLALVHEIAIDPEFSVSDIPANPIEAAIKENMHRAYWDILSEDLAKNPPDYSHAFNLLMEIKQTILDDILSVAHVRLRAEVDSVLDENSLRNKMEQDCLDVQGIGRFIVDLLGRLCAPERDTLVEKLRREDGIVELIKGIFGLIDIMKNDLTNYTISKNRAAVEEYSSRFEYKEFMKLLEKFPANIYDGSLLTKEWLKIAYQSVYSSSSTSSNPSPPDAKREKVDVESVSDEEVIKSTSRGYLRLIESESPSPYPETLRIDKMRLAALAEKFLQMNIVTSALFITCNLAGKQISESEGFKNTLKDQLIIITNDIEEKKVVSNSLAISLLKSLSLSVLFRNLRENLEAISEQCLVMVQKRADVLAVVLPPKQDQSLREQIKAIGDENNRIRKLVCTRISTFVEEILQSPSEVPRQLLPGLSVIQSELCAFTARSLMILKFCNSFVQSYFL</sequence>
<dbReference type="InterPro" id="IPR008862">
    <property type="entry name" value="Tcp11"/>
</dbReference>
<evidence type="ECO:0000256" key="1">
    <source>
        <dbReference type="ARBA" id="ARBA00010954"/>
    </source>
</evidence>